<keyword evidence="1" id="KW-0238">DNA-binding</keyword>
<comment type="caution">
    <text evidence="4">The sequence shown here is derived from an EMBL/GenBank/DDBJ whole genome shotgun (WGS) entry which is preliminary data.</text>
</comment>
<reference evidence="4 6" key="1">
    <citation type="submission" date="2020-09" db="EMBL/GenBank/DDBJ databases">
        <title>Draft Genomes of Bacterial Isolates from North Pond Shallow Sediments.</title>
        <authorList>
            <person name="Kiel Reese B."/>
            <person name="Mullis M."/>
            <person name="Weisend R.E."/>
        </authorList>
    </citation>
    <scope>NUCLEOTIDE SEQUENCE</scope>
    <source>
        <strain evidence="4">KJE-2</strain>
        <strain evidence="3 6">KJE-3</strain>
    </source>
</reference>
<evidence type="ECO:0000313" key="3">
    <source>
        <dbReference type="EMBL" id="MBJ7265533.1"/>
    </source>
</evidence>
<evidence type="ECO:0000256" key="1">
    <source>
        <dbReference type="ARBA" id="ARBA00023125"/>
    </source>
</evidence>
<dbReference type="AlphaFoldDB" id="A0A8I1G6J2"/>
<dbReference type="RefSeq" id="WP_199493391.1">
    <property type="nucleotide sequence ID" value="NZ_JAEMOP010000009.1"/>
</dbReference>
<dbReference type="EMBL" id="JAEMOP010000009">
    <property type="protein sequence ID" value="MBJ7316793.1"/>
    <property type="molecule type" value="Genomic_DNA"/>
</dbReference>
<keyword evidence="6" id="KW-1185">Reference proteome</keyword>
<evidence type="ECO:0000313" key="4">
    <source>
        <dbReference type="EMBL" id="MBJ7316793.1"/>
    </source>
</evidence>
<dbReference type="GO" id="GO:0003677">
    <property type="term" value="F:DNA binding"/>
    <property type="evidence" value="ECO:0007669"/>
    <property type="project" value="UniProtKB-KW"/>
</dbReference>
<evidence type="ECO:0000313" key="6">
    <source>
        <dbReference type="Proteomes" id="UP000655994"/>
    </source>
</evidence>
<feature type="region of interest" description="Disordered" evidence="2">
    <location>
        <begin position="290"/>
        <end position="309"/>
    </location>
</feature>
<sequence length="354" mass="40419">MAKKRSKLSPLDSMQGADETSTLARQMKMLGNKARSSGIDVNQLLAESFGVQAPNAERKLVAKDGTEYTFYEVELAPGELKDKTYVVESINGREQSLTADQCADLDSIKDHQYYHAFGVFDSEGKINILDGSRRRFKYLLCEPSYKFRVWVTEQDLTEQQAKWFAKDMQSAKPKTYRDEGLRLQELQKEVPEATYAELGAIYSERMGQDVVWNKKAVQRRLNAAALPRELIQHFSLGLSARNFDELHTLFTKDYNNSIDDMEAAIKDLPRRDSSEDEVDYNRRLIKALKDASTTKPKQPKSTDELIEGFNNKKRRANKTVKPNGVISFEFKGLEDKDIEEVESFIKSLLQKESG</sequence>
<dbReference type="EMBL" id="JAEMOS010000002">
    <property type="protein sequence ID" value="MBJ7265533.1"/>
    <property type="molecule type" value="Genomic_DNA"/>
</dbReference>
<dbReference type="PANTHER" id="PTHR38973:SF1">
    <property type="entry name" value="PLASMID PARTITION PROTEIN B"/>
    <property type="match status" value="1"/>
</dbReference>
<evidence type="ECO:0000256" key="2">
    <source>
        <dbReference type="SAM" id="MobiDB-lite"/>
    </source>
</evidence>
<gene>
    <name evidence="3" type="ORF">JHC10_01110</name>
    <name evidence="4" type="ORF">JHC11_12430</name>
</gene>
<dbReference type="PANTHER" id="PTHR38973">
    <property type="entry name" value="PLASMID PARTITIONING CONTROL PROTEIN-RELATED"/>
    <property type="match status" value="1"/>
</dbReference>
<accession>A0A8I1G6J2</accession>
<dbReference type="Proteomes" id="UP000655994">
    <property type="component" value="Unassembled WGS sequence"/>
</dbReference>
<organism evidence="4 5">
    <name type="scientific">Idiomarina abyssalis</name>
    <dbReference type="NCBI Taxonomy" id="86102"/>
    <lineage>
        <taxon>Bacteria</taxon>
        <taxon>Pseudomonadati</taxon>
        <taxon>Pseudomonadota</taxon>
        <taxon>Gammaproteobacteria</taxon>
        <taxon>Alteromonadales</taxon>
        <taxon>Idiomarinaceae</taxon>
        <taxon>Idiomarina</taxon>
    </lineage>
</organism>
<proteinExistence type="predicted"/>
<protein>
    <submittedName>
        <fullName evidence="4">Uncharacterized protein</fullName>
    </submittedName>
</protein>
<name>A0A8I1G6J2_9GAMM</name>
<dbReference type="Proteomes" id="UP000621390">
    <property type="component" value="Unassembled WGS sequence"/>
</dbReference>
<evidence type="ECO:0000313" key="5">
    <source>
        <dbReference type="Proteomes" id="UP000621390"/>
    </source>
</evidence>